<organism evidence="2 3">
    <name type="scientific">Candidatus Phycosocius spiralis</name>
    <dbReference type="NCBI Taxonomy" id="2815099"/>
    <lineage>
        <taxon>Bacteria</taxon>
        <taxon>Pseudomonadati</taxon>
        <taxon>Pseudomonadota</taxon>
        <taxon>Alphaproteobacteria</taxon>
        <taxon>Caulobacterales</taxon>
        <taxon>Caulobacterales incertae sedis</taxon>
        <taxon>Candidatus Phycosocius</taxon>
    </lineage>
</organism>
<proteinExistence type="predicted"/>
<evidence type="ECO:0000256" key="1">
    <source>
        <dbReference type="SAM" id="MobiDB-lite"/>
    </source>
</evidence>
<name>A0ABQ4PYF8_9PROT</name>
<evidence type="ECO:0000313" key="3">
    <source>
        <dbReference type="Proteomes" id="UP001161064"/>
    </source>
</evidence>
<evidence type="ECO:0000313" key="2">
    <source>
        <dbReference type="EMBL" id="GIU68052.1"/>
    </source>
</evidence>
<dbReference type="Proteomes" id="UP001161064">
    <property type="component" value="Unassembled WGS sequence"/>
</dbReference>
<accession>A0ABQ4PYF8</accession>
<keyword evidence="3" id="KW-1185">Reference proteome</keyword>
<feature type="region of interest" description="Disordered" evidence="1">
    <location>
        <begin position="137"/>
        <end position="188"/>
    </location>
</feature>
<reference evidence="2" key="2">
    <citation type="journal article" date="2023" name="ISME Commun">
        <title>Characterization of a bloom-associated alphaproteobacterial lineage, 'Candidatus Phycosocius': insights into freshwater algal-bacterial interactions.</title>
        <authorList>
            <person name="Tanabe Y."/>
            <person name="Yamaguchi H."/>
            <person name="Yoshida M."/>
            <person name="Kai A."/>
            <person name="Okazaki Y."/>
        </authorList>
    </citation>
    <scope>NUCLEOTIDE SEQUENCE</scope>
    <source>
        <strain evidence="2">BOTRYCO-1</strain>
    </source>
</reference>
<gene>
    <name evidence="2" type="ORF">PsB1_2206</name>
</gene>
<dbReference type="EMBL" id="BPFZ01000018">
    <property type="protein sequence ID" value="GIU68052.1"/>
    <property type="molecule type" value="Genomic_DNA"/>
</dbReference>
<protein>
    <submittedName>
        <fullName evidence="2">Uncharacterized protein</fullName>
    </submittedName>
</protein>
<sequence length="276" mass="30763">MLNFQTLYEHAGLLSQRPNARQAAIKSPVSSSDVVRNFLDFIQDMDQGSNPRAPKDSRPNEVSLKKLNKLHNNEVSGKTDEAFTHFDTSPFANNWQVEDMSANSEIHAKGPLKQLMIDRFSDLQRLSLHSDFGASILDGPHAQDQDGFSLSEKSYRRPRRQKESTGGDLGMDPHFLTTPTDPEGVNGSSAIRPNIVKHEPKPGSGMDVLLQYGEEGLRIFAWASQLNRIQKEKLKLTLLEIVSQYGFRLSDLAVQGPLDHPMTDTDGKVRTHASSN</sequence>
<dbReference type="RefSeq" id="WP_284361596.1">
    <property type="nucleotide sequence ID" value="NZ_BPFZ01000018.1"/>
</dbReference>
<comment type="caution">
    <text evidence="2">The sequence shown here is derived from an EMBL/GenBank/DDBJ whole genome shotgun (WGS) entry which is preliminary data.</text>
</comment>
<reference evidence="2" key="1">
    <citation type="submission" date="2021-05" db="EMBL/GenBank/DDBJ databases">
        <authorList>
            <person name="Tanabe Y."/>
        </authorList>
    </citation>
    <scope>NUCLEOTIDE SEQUENCE</scope>
    <source>
        <strain evidence="2">BOTRYCO-1</strain>
    </source>
</reference>